<dbReference type="ExpressionAtlas" id="A0A0Q3FHD4">
    <property type="expression patterns" value="baseline"/>
</dbReference>
<proteinExistence type="predicted"/>
<evidence type="ECO:0000313" key="4">
    <source>
        <dbReference type="Proteomes" id="UP000008810"/>
    </source>
</evidence>
<feature type="compositionally biased region" description="Low complexity" evidence="1">
    <location>
        <begin position="21"/>
        <end position="30"/>
    </location>
</feature>
<dbReference type="Gramene" id="KQJ98606">
    <property type="protein sequence ID" value="KQJ98606"/>
    <property type="gene ID" value="BRADI_3g38006v3"/>
</dbReference>
<feature type="region of interest" description="Disordered" evidence="1">
    <location>
        <begin position="1"/>
        <end position="40"/>
    </location>
</feature>
<evidence type="ECO:0000313" key="3">
    <source>
        <dbReference type="EnsemblPlants" id="KQJ98606"/>
    </source>
</evidence>
<keyword evidence="4" id="KW-1185">Reference proteome</keyword>
<feature type="compositionally biased region" description="Low complexity" evidence="1">
    <location>
        <begin position="1"/>
        <end position="13"/>
    </location>
</feature>
<dbReference type="EMBL" id="CM000882">
    <property type="protein sequence ID" value="KQJ98606.1"/>
    <property type="molecule type" value="Genomic_DNA"/>
</dbReference>
<dbReference type="InParanoid" id="A0A0Q3FHD4"/>
<dbReference type="AlphaFoldDB" id="A0A0Q3FHD4"/>
<evidence type="ECO:0000256" key="1">
    <source>
        <dbReference type="SAM" id="MobiDB-lite"/>
    </source>
</evidence>
<sequence length="261" mass="28350">MAGRPRSPRLAARPPLPAPSPSRLLLVPRAPRAPPPAARLSSLFPSHAAVASTGTSASTERRLPCSLLCLHARRPSSRLARASPPRWQPPARARHAASPHRPQPPRRPAPPPSSERLHLPCAALACCLPPGVTSRRPEAAPSSLAHLLQPAGPRQAAHPCTRCCMLLLVLRECFAVSLPKSLLCAVKTEESPSRSHEQLRPRQMNDYIVYSTTTTTCTTTSTYVDYFLYIVTPHVSKSSIPTTTTTTLVFFFQDSCSILDN</sequence>
<accession>A0A0Q3FHD4</accession>
<name>A0A0Q3FHD4_BRADI</name>
<protein>
    <submittedName>
        <fullName evidence="2 3">Uncharacterized protein</fullName>
    </submittedName>
</protein>
<reference evidence="2 3" key="1">
    <citation type="journal article" date="2010" name="Nature">
        <title>Genome sequencing and analysis of the model grass Brachypodium distachyon.</title>
        <authorList>
            <consortium name="International Brachypodium Initiative"/>
        </authorList>
    </citation>
    <scope>NUCLEOTIDE SEQUENCE [LARGE SCALE GENOMIC DNA]</scope>
    <source>
        <strain evidence="2 3">Bd21</strain>
    </source>
</reference>
<feature type="region of interest" description="Disordered" evidence="1">
    <location>
        <begin position="77"/>
        <end position="115"/>
    </location>
</feature>
<gene>
    <name evidence="2" type="ORF">BRADI_3g38006v3</name>
</gene>
<feature type="compositionally biased region" description="Pro residues" evidence="1">
    <location>
        <begin position="101"/>
        <end position="113"/>
    </location>
</feature>
<dbReference type="EnsemblPlants" id="KQJ98606">
    <property type="protein sequence ID" value="KQJ98606"/>
    <property type="gene ID" value="BRADI_3g38006v3"/>
</dbReference>
<feature type="compositionally biased region" description="Low complexity" evidence="1">
    <location>
        <begin position="77"/>
        <end position="91"/>
    </location>
</feature>
<evidence type="ECO:0000313" key="2">
    <source>
        <dbReference type="EMBL" id="KQJ98606.1"/>
    </source>
</evidence>
<reference evidence="3" key="3">
    <citation type="submission" date="2018-08" db="UniProtKB">
        <authorList>
            <consortium name="EnsemblPlants"/>
        </authorList>
    </citation>
    <scope>IDENTIFICATION</scope>
    <source>
        <strain evidence="3">cv. Bd21</strain>
    </source>
</reference>
<dbReference type="Proteomes" id="UP000008810">
    <property type="component" value="Chromosome 3"/>
</dbReference>
<reference evidence="2" key="2">
    <citation type="submission" date="2017-06" db="EMBL/GenBank/DDBJ databases">
        <title>WGS assembly of Brachypodium distachyon.</title>
        <authorList>
            <consortium name="The International Brachypodium Initiative"/>
            <person name="Lucas S."/>
            <person name="Harmon-Smith M."/>
            <person name="Lail K."/>
            <person name="Tice H."/>
            <person name="Grimwood J."/>
            <person name="Bruce D."/>
            <person name="Barry K."/>
            <person name="Shu S."/>
            <person name="Lindquist E."/>
            <person name="Wang M."/>
            <person name="Pitluck S."/>
            <person name="Vogel J.P."/>
            <person name="Garvin D.F."/>
            <person name="Mockler T.C."/>
            <person name="Schmutz J."/>
            <person name="Rokhsar D."/>
            <person name="Bevan M.W."/>
        </authorList>
    </citation>
    <scope>NUCLEOTIDE SEQUENCE</scope>
    <source>
        <strain evidence="2">Bd21</strain>
    </source>
</reference>
<organism evidence="2">
    <name type="scientific">Brachypodium distachyon</name>
    <name type="common">Purple false brome</name>
    <name type="synonym">Trachynia distachya</name>
    <dbReference type="NCBI Taxonomy" id="15368"/>
    <lineage>
        <taxon>Eukaryota</taxon>
        <taxon>Viridiplantae</taxon>
        <taxon>Streptophyta</taxon>
        <taxon>Embryophyta</taxon>
        <taxon>Tracheophyta</taxon>
        <taxon>Spermatophyta</taxon>
        <taxon>Magnoliopsida</taxon>
        <taxon>Liliopsida</taxon>
        <taxon>Poales</taxon>
        <taxon>Poaceae</taxon>
        <taxon>BOP clade</taxon>
        <taxon>Pooideae</taxon>
        <taxon>Stipodae</taxon>
        <taxon>Brachypodieae</taxon>
        <taxon>Brachypodium</taxon>
    </lineage>
</organism>